<accession>A0A317E067</accession>
<sequence length="392" mass="41930">MTASSEFPAAIRVGDIVYVGGRNAGDPVAGIESQTATAFERLVATLAAAGASMGDLVNLRTYYVYDGEGGRDVTDYWERMTEVRIRYIADPGPAATALRVRGVPARADLLGVDGIAATGADRQRIMPEHAWDWSIPVTLSQGWRIGDRIYVGGQISADRKGKAIALGDIRGQTRNALEYIRHVLADGGMDWRDVVHMRICFQHRGQQAAARRLLAEIMAEVRETLPEPRPALNAFGVDLLYEGLVLEIDAVARKGGKTPLYPAGSGDWIAIDGFPAACRAGDELYVGGLSAPGGASLQAQVEATCDRLAACLAAGGFEAEDLVKLTLFIVADADEARAAEDRRTVTALVRQYLPGPGPVVTLLTLTGLPHDGQRFQLDGVAVRGGDRLHIED</sequence>
<dbReference type="PANTHER" id="PTHR11803">
    <property type="entry name" value="2-IMINOBUTANOATE/2-IMINOPROPANOATE DEAMINASE RIDA"/>
    <property type="match status" value="1"/>
</dbReference>
<protein>
    <recommendedName>
        <fullName evidence="4">RidA family protein</fullName>
    </recommendedName>
</protein>
<dbReference type="Pfam" id="PF01042">
    <property type="entry name" value="Ribonuc_L-PSP"/>
    <property type="match status" value="2"/>
</dbReference>
<gene>
    <name evidence="2" type="ORF">DKG74_17065</name>
</gene>
<comment type="similarity">
    <text evidence="1">Belongs to the RutC family.</text>
</comment>
<dbReference type="GO" id="GO:0019239">
    <property type="term" value="F:deaminase activity"/>
    <property type="evidence" value="ECO:0007669"/>
    <property type="project" value="TreeGrafter"/>
</dbReference>
<dbReference type="RefSeq" id="WP_109907382.1">
    <property type="nucleotide sequence ID" value="NZ_QGLE01000011.1"/>
</dbReference>
<dbReference type="CDD" id="cd00448">
    <property type="entry name" value="YjgF_YER057c_UK114_family"/>
    <property type="match status" value="1"/>
</dbReference>
<dbReference type="AlphaFoldDB" id="A0A317E067"/>
<evidence type="ECO:0000256" key="1">
    <source>
        <dbReference type="ARBA" id="ARBA00010552"/>
    </source>
</evidence>
<dbReference type="OrthoDB" id="583118at2"/>
<proteinExistence type="inferred from homology"/>
<dbReference type="PANTHER" id="PTHR11803:SF58">
    <property type="entry name" value="PROTEIN HMF1-RELATED"/>
    <property type="match status" value="1"/>
</dbReference>
<organism evidence="2 3">
    <name type="scientific">Zavarzinia aquatilis</name>
    <dbReference type="NCBI Taxonomy" id="2211142"/>
    <lineage>
        <taxon>Bacteria</taxon>
        <taxon>Pseudomonadati</taxon>
        <taxon>Pseudomonadota</taxon>
        <taxon>Alphaproteobacteria</taxon>
        <taxon>Rhodospirillales</taxon>
        <taxon>Zavarziniaceae</taxon>
        <taxon>Zavarzinia</taxon>
    </lineage>
</organism>
<evidence type="ECO:0000313" key="2">
    <source>
        <dbReference type="EMBL" id="PWR19500.1"/>
    </source>
</evidence>
<dbReference type="Gene3D" id="3.30.1330.40">
    <property type="entry name" value="RutC-like"/>
    <property type="match status" value="3"/>
</dbReference>
<name>A0A317E067_9PROT</name>
<dbReference type="SUPFAM" id="SSF55298">
    <property type="entry name" value="YjgF-like"/>
    <property type="match status" value="3"/>
</dbReference>
<dbReference type="GO" id="GO:0005829">
    <property type="term" value="C:cytosol"/>
    <property type="evidence" value="ECO:0007669"/>
    <property type="project" value="TreeGrafter"/>
</dbReference>
<evidence type="ECO:0008006" key="4">
    <source>
        <dbReference type="Google" id="ProtNLM"/>
    </source>
</evidence>
<reference evidence="2 3" key="1">
    <citation type="submission" date="2018-05" db="EMBL/GenBank/DDBJ databases">
        <title>Zavarzinia sp. HR-AS.</title>
        <authorList>
            <person name="Lee Y."/>
            <person name="Jeon C.O."/>
        </authorList>
    </citation>
    <scope>NUCLEOTIDE SEQUENCE [LARGE SCALE GENOMIC DNA]</scope>
    <source>
        <strain evidence="2 3">HR-AS</strain>
    </source>
</reference>
<dbReference type="InterPro" id="IPR006175">
    <property type="entry name" value="YjgF/YER057c/UK114"/>
</dbReference>
<keyword evidence="3" id="KW-1185">Reference proteome</keyword>
<comment type="caution">
    <text evidence="2">The sequence shown here is derived from an EMBL/GenBank/DDBJ whole genome shotgun (WGS) entry which is preliminary data.</text>
</comment>
<dbReference type="InterPro" id="IPR035959">
    <property type="entry name" value="RutC-like_sf"/>
</dbReference>
<evidence type="ECO:0000313" key="3">
    <source>
        <dbReference type="Proteomes" id="UP000245461"/>
    </source>
</evidence>
<dbReference type="Proteomes" id="UP000245461">
    <property type="component" value="Unassembled WGS sequence"/>
</dbReference>
<dbReference type="EMBL" id="QGLE01000011">
    <property type="protein sequence ID" value="PWR19500.1"/>
    <property type="molecule type" value="Genomic_DNA"/>
</dbReference>